<evidence type="ECO:0000313" key="2">
    <source>
        <dbReference type="Proteomes" id="UP000277204"/>
    </source>
</evidence>
<organism evidence="1 2">
    <name type="scientific">Schistosoma margrebowiei</name>
    <dbReference type="NCBI Taxonomy" id="48269"/>
    <lineage>
        <taxon>Eukaryota</taxon>
        <taxon>Metazoa</taxon>
        <taxon>Spiralia</taxon>
        <taxon>Lophotrochozoa</taxon>
        <taxon>Platyhelminthes</taxon>
        <taxon>Trematoda</taxon>
        <taxon>Digenea</taxon>
        <taxon>Strigeidida</taxon>
        <taxon>Schistosomatoidea</taxon>
        <taxon>Schistosomatidae</taxon>
        <taxon>Schistosoma</taxon>
    </lineage>
</organism>
<gene>
    <name evidence="1" type="ORF">SMRZ_LOCUS15017</name>
</gene>
<reference evidence="1 2" key="1">
    <citation type="submission" date="2018-11" db="EMBL/GenBank/DDBJ databases">
        <authorList>
            <consortium name="Pathogen Informatics"/>
        </authorList>
    </citation>
    <scope>NUCLEOTIDE SEQUENCE [LARGE SCALE GENOMIC DNA]</scope>
    <source>
        <strain evidence="1 2">Zambia</strain>
    </source>
</reference>
<dbReference type="EMBL" id="UZAI01016862">
    <property type="protein sequence ID" value="VDP17263.1"/>
    <property type="molecule type" value="Genomic_DNA"/>
</dbReference>
<keyword evidence="2" id="KW-1185">Reference proteome</keyword>
<dbReference type="AlphaFoldDB" id="A0A183MG42"/>
<name>A0A183MG42_9TREM</name>
<sequence>MKTSTSQRKHEIQWTARNQLDNLDFADELSLLFRTYHHVKVNTTSVAAAYASVGVNIHNGKSKILEYDAENTDTFSLLTVEEPMELITTVNQYQSQNLQYERQDIQFYCMELKFGEQPQPSLEKYKYL</sequence>
<accession>A0A183MG42</accession>
<protein>
    <submittedName>
        <fullName evidence="1">Uncharacterized protein</fullName>
    </submittedName>
</protein>
<proteinExistence type="predicted"/>
<dbReference type="Proteomes" id="UP000277204">
    <property type="component" value="Unassembled WGS sequence"/>
</dbReference>
<evidence type="ECO:0000313" key="1">
    <source>
        <dbReference type="EMBL" id="VDP17263.1"/>
    </source>
</evidence>